<dbReference type="RefSeq" id="WP_057771158.1">
    <property type="nucleotide sequence ID" value="NZ_JQAT01000010.1"/>
</dbReference>
<accession>A0A0R2FYA5</accession>
<reference evidence="5 6" key="1">
    <citation type="journal article" date="2015" name="Genome Announc.">
        <title>Expanding the biotechnology potential of lactobacilli through comparative genomics of 213 strains and associated genera.</title>
        <authorList>
            <person name="Sun Z."/>
            <person name="Harris H.M."/>
            <person name="McCann A."/>
            <person name="Guo C."/>
            <person name="Argimon S."/>
            <person name="Zhang W."/>
            <person name="Yang X."/>
            <person name="Jeffery I.B."/>
            <person name="Cooney J.C."/>
            <person name="Kagawa T.F."/>
            <person name="Liu W."/>
            <person name="Song Y."/>
            <person name="Salvetti E."/>
            <person name="Wrobel A."/>
            <person name="Rasinkangas P."/>
            <person name="Parkhill J."/>
            <person name="Rea M.C."/>
            <person name="O'Sullivan O."/>
            <person name="Ritari J."/>
            <person name="Douillard F.P."/>
            <person name="Paul Ross R."/>
            <person name="Yang R."/>
            <person name="Briner A.E."/>
            <person name="Felis G.E."/>
            <person name="de Vos W.M."/>
            <person name="Barrangou R."/>
            <person name="Klaenhammer T.R."/>
            <person name="Caufield P.W."/>
            <person name="Cui Y."/>
            <person name="Zhang H."/>
            <person name="O'Toole P.W."/>
        </authorList>
    </citation>
    <scope>NUCLEOTIDE SEQUENCE [LARGE SCALE GENOMIC DNA]</scope>
    <source>
        <strain evidence="3 6">ATCC BAA-66</strain>
        <strain evidence="4 5">DSM 13344</strain>
    </source>
</reference>
<feature type="signal peptide" evidence="2">
    <location>
        <begin position="1"/>
        <end position="18"/>
    </location>
</feature>
<feature type="chain" id="PRO_5044546161" description="Firmicu-CTERM sorting domain-containing protein" evidence="2">
    <location>
        <begin position="19"/>
        <end position="254"/>
    </location>
</feature>
<dbReference type="PATRIC" id="fig|81857.3.peg.694"/>
<evidence type="ECO:0000256" key="1">
    <source>
        <dbReference type="SAM" id="MobiDB-lite"/>
    </source>
</evidence>
<dbReference type="Proteomes" id="UP000051645">
    <property type="component" value="Unassembled WGS sequence"/>
</dbReference>
<feature type="compositionally biased region" description="Low complexity" evidence="1">
    <location>
        <begin position="44"/>
        <end position="57"/>
    </location>
</feature>
<keyword evidence="5" id="KW-1185">Reference proteome</keyword>
<sequence>MRKLNVLVTTIASFFAFQATQNSVLADPATNAASSASASTTAASTASSSSSSSSSNSLGLTIDGDTSDWDNEPMTELHEDGDTNDYANASLLADNKNVYFYIDTAVNGSSSGAQGWGYKITVDGKVYDLSMTNLYSSGGNIGSTHTITMDAWDETDQQDYKLPNAAAYETRKAVGSNGLYTSLIELSIPYGDLGLPSTASQQVSITVKNSNIGTQTLYATGASTGPVISAGVGLSFALVGFTYYEKHRKQAHNA</sequence>
<evidence type="ECO:0008006" key="7">
    <source>
        <dbReference type="Google" id="ProtNLM"/>
    </source>
</evidence>
<dbReference type="Proteomes" id="UP000051751">
    <property type="component" value="Unassembled WGS sequence"/>
</dbReference>
<dbReference type="InterPro" id="IPR026409">
    <property type="entry name" value="Firmicu_CTERM"/>
</dbReference>
<dbReference type="NCBIfam" id="TIGR04145">
    <property type="entry name" value="Firmicu_CTERM"/>
    <property type="match status" value="1"/>
</dbReference>
<proteinExistence type="predicted"/>
<evidence type="ECO:0000313" key="4">
    <source>
        <dbReference type="EMBL" id="KRN29933.1"/>
    </source>
</evidence>
<gene>
    <name evidence="3" type="ORF">IV38_GL000690</name>
    <name evidence="4" type="ORF">IV40_GL000531</name>
</gene>
<protein>
    <recommendedName>
        <fullName evidence="7">Firmicu-CTERM sorting domain-containing protein</fullName>
    </recommendedName>
</protein>
<dbReference type="EMBL" id="JQAT01000010">
    <property type="protein sequence ID" value="KRN27284.1"/>
    <property type="molecule type" value="Genomic_DNA"/>
</dbReference>
<comment type="caution">
    <text evidence="4">The sequence shown here is derived from an EMBL/GenBank/DDBJ whole genome shotgun (WGS) entry which is preliminary data.</text>
</comment>
<evidence type="ECO:0000313" key="3">
    <source>
        <dbReference type="EMBL" id="KRN27284.1"/>
    </source>
</evidence>
<dbReference type="EMBL" id="JQAZ01000010">
    <property type="protein sequence ID" value="KRN29933.1"/>
    <property type="molecule type" value="Genomic_DNA"/>
</dbReference>
<keyword evidence="2" id="KW-0732">Signal</keyword>
<evidence type="ECO:0000256" key="2">
    <source>
        <dbReference type="SAM" id="SignalP"/>
    </source>
</evidence>
<organism evidence="4 5">
    <name type="scientific">Lactobacillus selangorensis</name>
    <dbReference type="NCBI Taxonomy" id="81857"/>
    <lineage>
        <taxon>Bacteria</taxon>
        <taxon>Bacillati</taxon>
        <taxon>Bacillota</taxon>
        <taxon>Bacilli</taxon>
        <taxon>Lactobacillales</taxon>
        <taxon>Lactobacillaceae</taxon>
        <taxon>Lactobacillus</taxon>
    </lineage>
</organism>
<name>A0A0R2FYA5_9LACO</name>
<dbReference type="AlphaFoldDB" id="A0A0R2FYA5"/>
<dbReference type="STRING" id="81857.IV38_GL000690"/>
<feature type="region of interest" description="Disordered" evidence="1">
    <location>
        <begin position="44"/>
        <end position="82"/>
    </location>
</feature>
<evidence type="ECO:0000313" key="5">
    <source>
        <dbReference type="Proteomes" id="UP000051645"/>
    </source>
</evidence>
<evidence type="ECO:0000313" key="6">
    <source>
        <dbReference type="Proteomes" id="UP000051751"/>
    </source>
</evidence>